<dbReference type="SUPFAM" id="SSF51735">
    <property type="entry name" value="NAD(P)-binding Rossmann-fold domains"/>
    <property type="match status" value="1"/>
</dbReference>
<protein>
    <submittedName>
        <fullName evidence="6">SucC4</fullName>
        <ecNumber evidence="6">6.2.1.5</ecNumber>
    </submittedName>
</protein>
<evidence type="ECO:0000256" key="1">
    <source>
        <dbReference type="ARBA" id="ARBA00022598"/>
    </source>
</evidence>
<dbReference type="HOGENOM" id="CLU_007415_0_2_7"/>
<dbReference type="PANTHER" id="PTHR43334">
    <property type="entry name" value="ACETATE--COA LIGASE [ADP-FORMING]"/>
    <property type="match status" value="1"/>
</dbReference>
<dbReference type="InterPro" id="IPR016181">
    <property type="entry name" value="Acyl_CoA_acyltransferase"/>
</dbReference>
<dbReference type="Gene3D" id="3.30.470.20">
    <property type="entry name" value="ATP-grasp fold, B domain"/>
    <property type="match status" value="1"/>
</dbReference>
<dbReference type="RefSeq" id="WP_015905587.1">
    <property type="nucleotide sequence ID" value="NC_012108.1"/>
</dbReference>
<name>C0QAQ8_DESAH</name>
<dbReference type="OrthoDB" id="9791027at2"/>
<dbReference type="eggNOG" id="COG0045">
    <property type="taxonomic scope" value="Bacteria"/>
</dbReference>
<accession>C0QAQ8</accession>
<dbReference type="FunFam" id="3.30.1490.20:FF:000020">
    <property type="entry name" value="Protein lysine acetyltransferase"/>
    <property type="match status" value="1"/>
</dbReference>
<dbReference type="InterPro" id="IPR036291">
    <property type="entry name" value="NAD(P)-bd_dom_sf"/>
</dbReference>
<dbReference type="GO" id="GO:0004775">
    <property type="term" value="F:succinate-CoA ligase (ADP-forming) activity"/>
    <property type="evidence" value="ECO:0007669"/>
    <property type="project" value="UniProtKB-EC"/>
</dbReference>
<dbReference type="SMART" id="SM00881">
    <property type="entry name" value="CoA_binding"/>
    <property type="match status" value="1"/>
</dbReference>
<dbReference type="PROSITE" id="PS51186">
    <property type="entry name" value="GNAT"/>
    <property type="match status" value="1"/>
</dbReference>
<dbReference type="InterPro" id="IPR003781">
    <property type="entry name" value="CoA-bd"/>
</dbReference>
<evidence type="ECO:0000313" key="7">
    <source>
        <dbReference type="Proteomes" id="UP000000442"/>
    </source>
</evidence>
<dbReference type="STRING" id="177437.HRM2_37830"/>
<dbReference type="SUPFAM" id="SSF52210">
    <property type="entry name" value="Succinyl-CoA synthetase domains"/>
    <property type="match status" value="2"/>
</dbReference>
<dbReference type="InterPro" id="IPR032875">
    <property type="entry name" value="Succ_CoA_lig_flav_dom"/>
</dbReference>
<dbReference type="InterPro" id="IPR000182">
    <property type="entry name" value="GNAT_dom"/>
</dbReference>
<dbReference type="Gene3D" id="3.40.50.261">
    <property type="entry name" value="Succinyl-CoA synthetase domains"/>
    <property type="match status" value="2"/>
</dbReference>
<evidence type="ECO:0000256" key="2">
    <source>
        <dbReference type="ARBA" id="ARBA00022741"/>
    </source>
</evidence>
<dbReference type="Pfam" id="PF13302">
    <property type="entry name" value="Acetyltransf_3"/>
    <property type="match status" value="1"/>
</dbReference>
<keyword evidence="3" id="KW-0067">ATP-binding</keyword>
<dbReference type="InterPro" id="IPR016102">
    <property type="entry name" value="Succinyl-CoA_synth-like"/>
</dbReference>
<dbReference type="Proteomes" id="UP000000442">
    <property type="component" value="Chromosome"/>
</dbReference>
<dbReference type="GO" id="GO:0005524">
    <property type="term" value="F:ATP binding"/>
    <property type="evidence" value="ECO:0007669"/>
    <property type="project" value="UniProtKB-KW"/>
</dbReference>
<keyword evidence="7" id="KW-1185">Reference proteome</keyword>
<sequence>MGTLNLHRMFNAASIAVIGASERKGSVGESIMKNLVEKGYKGNIYPVNPNHKTIMGITAFPNVGAINRETDLAVVATPIAMAPEIVADCAKASIAGCVVISAGGKETGAPGVAIERSILDAAKPSGIRVIGPNCLGIINTAVNLNASFAHQLPLPGRIAFLSQSGAVCTSVLDLAMREKVGFSHFVSLGSMADVDFADMIDYLGTIKEVDSIVMYVENITNIRNFMSAARSVSRIKPIIALKSGRSAAGARAAASHTGAMAGDDAIYDAAFRRAGILRVNDFEELFDCAEFLAKLQRPKGGRLAVVSNAGGPGVMAVDALERQGVEPALLSRETLSKLDAILPQGWSRQNPVDILGDTSPEQYMEAARICIEAEETDGLLLIFAPVGLFDATTLATPLAQFLKESTFPVFTAWMGGTNIDKARKIFNEAGVVTYDSPERGVRAFMNLYRYGNNLDMLNEIPIRRDRRLLIDRERAAGIIKAALAENNMEFTEVEAKDLLRAYGIPVNACLLAETADKAAELAGQMGSSVALKVCSRDLLHKSDVGGVKLNLMGEKEVRQGFQDIMASVVEYDPTAHILGVTVQPMAPAGDYELIFGAKKDASFGPVLLFGMGGVLTEVFRDTAIGLPPLNVALAKTLVSDTKISRVFEGFRNISAVNITLVEDILIRLGRLVTDFPEIDELDINPVLVSQGHLLAVDARVVIKPVDILSPMHLVISSYPWEQETEDTTVDGNRIRIRPIRPEDANLMIEHFNSLSPRSIYQRFFFPMKQLSRAQLIKMTQIDYDREVALIALMDTPQGERMTGVGRVISESNGRTAEFAVVVADQWQGKGLGASLLKRCLKIAKQKGLETVWGLVIAENVQMLKLGKKLGFKVKRISGSSEYELNINLANIE</sequence>
<dbReference type="eggNOG" id="COG1042">
    <property type="taxonomic scope" value="Bacteria"/>
</dbReference>
<dbReference type="EMBL" id="CP001087">
    <property type="protein sequence ID" value="ACN16841.1"/>
    <property type="molecule type" value="Genomic_DNA"/>
</dbReference>
<comment type="similarity">
    <text evidence="4">In the N-terminal section; belongs to the acetate CoA ligase alpha subunit family.</text>
</comment>
<gene>
    <name evidence="6" type="primary">sucC4</name>
    <name evidence="6" type="ordered locus">HRM2_37830</name>
</gene>
<evidence type="ECO:0000256" key="4">
    <source>
        <dbReference type="ARBA" id="ARBA00060888"/>
    </source>
</evidence>
<dbReference type="Pfam" id="PF13549">
    <property type="entry name" value="ATP-grasp_5"/>
    <property type="match status" value="1"/>
</dbReference>
<evidence type="ECO:0000259" key="5">
    <source>
        <dbReference type="PROSITE" id="PS51186"/>
    </source>
</evidence>
<dbReference type="Gene3D" id="3.40.630.30">
    <property type="match status" value="1"/>
</dbReference>
<dbReference type="Pfam" id="PF13380">
    <property type="entry name" value="CoA_binding_2"/>
    <property type="match status" value="1"/>
</dbReference>
<dbReference type="Gene3D" id="3.40.50.720">
    <property type="entry name" value="NAD(P)-binding Rossmann-like Domain"/>
    <property type="match status" value="1"/>
</dbReference>
<dbReference type="SUPFAM" id="SSF55729">
    <property type="entry name" value="Acyl-CoA N-acyltransferases (Nat)"/>
    <property type="match status" value="1"/>
</dbReference>
<dbReference type="KEGG" id="dat:HRM2_37830"/>
<evidence type="ECO:0000256" key="3">
    <source>
        <dbReference type="ARBA" id="ARBA00022840"/>
    </source>
</evidence>
<dbReference type="InterPro" id="IPR013815">
    <property type="entry name" value="ATP_grasp_subdomain_1"/>
</dbReference>
<proteinExistence type="inferred from homology"/>
<dbReference type="PANTHER" id="PTHR43334:SF1">
    <property type="entry name" value="3-HYDROXYPROPIONATE--COA LIGASE [ADP-FORMING]"/>
    <property type="match status" value="1"/>
</dbReference>
<reference evidence="6 7" key="1">
    <citation type="journal article" date="2009" name="Environ. Microbiol.">
        <title>Genome sequence of Desulfobacterium autotrophicum HRM2, a marine sulfate reducer oxidizing organic carbon completely to carbon dioxide.</title>
        <authorList>
            <person name="Strittmatter A.W."/>
            <person name="Liesegang H."/>
            <person name="Rabus R."/>
            <person name="Decker I."/>
            <person name="Amann J."/>
            <person name="Andres S."/>
            <person name="Henne A."/>
            <person name="Fricke W.F."/>
            <person name="Martinez-Arias R."/>
            <person name="Bartels D."/>
            <person name="Goesmann A."/>
            <person name="Krause L."/>
            <person name="Puehler A."/>
            <person name="Klenk H.P."/>
            <person name="Richter M."/>
            <person name="Schuler M."/>
            <person name="Gloeckner F.O."/>
            <person name="Meyerdierks A."/>
            <person name="Gottschalk G."/>
            <person name="Amann R."/>
        </authorList>
    </citation>
    <scope>NUCLEOTIDE SEQUENCE [LARGE SCALE GENOMIC DNA]</scope>
    <source>
        <strain evidence="7">ATCC 43914 / DSM 3382 / HRM2</strain>
    </source>
</reference>
<organism evidence="6 7">
    <name type="scientific">Desulforapulum autotrophicum (strain ATCC 43914 / DSM 3382 / VKM B-1955 / HRM2)</name>
    <name type="common">Desulfobacterium autotrophicum</name>
    <dbReference type="NCBI Taxonomy" id="177437"/>
    <lineage>
        <taxon>Bacteria</taxon>
        <taxon>Pseudomonadati</taxon>
        <taxon>Thermodesulfobacteriota</taxon>
        <taxon>Desulfobacteria</taxon>
        <taxon>Desulfobacterales</taxon>
        <taxon>Desulfobacteraceae</taxon>
        <taxon>Desulforapulum</taxon>
    </lineage>
</organism>
<dbReference type="GO" id="GO:0016747">
    <property type="term" value="F:acyltransferase activity, transferring groups other than amino-acyl groups"/>
    <property type="evidence" value="ECO:0007669"/>
    <property type="project" value="InterPro"/>
</dbReference>
<dbReference type="eggNOG" id="COG1670">
    <property type="taxonomic scope" value="Bacteria"/>
</dbReference>
<dbReference type="Gene3D" id="3.30.1490.20">
    <property type="entry name" value="ATP-grasp fold, A domain"/>
    <property type="match status" value="1"/>
</dbReference>
<dbReference type="SUPFAM" id="SSF56059">
    <property type="entry name" value="Glutathione synthetase ATP-binding domain-like"/>
    <property type="match status" value="1"/>
</dbReference>
<dbReference type="EC" id="6.2.1.5" evidence="6"/>
<keyword evidence="1 6" id="KW-0436">Ligase</keyword>
<dbReference type="AlphaFoldDB" id="C0QAQ8"/>
<evidence type="ECO:0000313" key="6">
    <source>
        <dbReference type="EMBL" id="ACN16841.1"/>
    </source>
</evidence>
<keyword evidence="2" id="KW-0547">Nucleotide-binding</keyword>
<feature type="domain" description="N-acetyltransferase" evidence="5">
    <location>
        <begin position="734"/>
        <end position="892"/>
    </location>
</feature>
<dbReference type="InterPro" id="IPR051538">
    <property type="entry name" value="Acyl-CoA_Synth/Transferase"/>
</dbReference>
<dbReference type="Pfam" id="PF13607">
    <property type="entry name" value="Succ_CoA_lig"/>
    <property type="match status" value="1"/>
</dbReference>
<dbReference type="CDD" id="cd04301">
    <property type="entry name" value="NAT_SF"/>
    <property type="match status" value="1"/>
</dbReference>